<keyword evidence="2" id="KW-1185">Reference proteome</keyword>
<proteinExistence type="predicted"/>
<dbReference type="Proteomes" id="UP001152798">
    <property type="component" value="Chromosome 5"/>
</dbReference>
<dbReference type="EMBL" id="OV725081">
    <property type="protein sequence ID" value="CAH1402660.1"/>
    <property type="molecule type" value="Genomic_DNA"/>
</dbReference>
<reference evidence="1" key="1">
    <citation type="submission" date="2022-01" db="EMBL/GenBank/DDBJ databases">
        <authorList>
            <person name="King R."/>
        </authorList>
    </citation>
    <scope>NUCLEOTIDE SEQUENCE</scope>
</reference>
<protein>
    <submittedName>
        <fullName evidence="1">Uncharacterized protein</fullName>
    </submittedName>
</protein>
<organism evidence="1 2">
    <name type="scientific">Nezara viridula</name>
    <name type="common">Southern green stink bug</name>
    <name type="synonym">Cimex viridulus</name>
    <dbReference type="NCBI Taxonomy" id="85310"/>
    <lineage>
        <taxon>Eukaryota</taxon>
        <taxon>Metazoa</taxon>
        <taxon>Ecdysozoa</taxon>
        <taxon>Arthropoda</taxon>
        <taxon>Hexapoda</taxon>
        <taxon>Insecta</taxon>
        <taxon>Pterygota</taxon>
        <taxon>Neoptera</taxon>
        <taxon>Paraneoptera</taxon>
        <taxon>Hemiptera</taxon>
        <taxon>Heteroptera</taxon>
        <taxon>Panheteroptera</taxon>
        <taxon>Pentatomomorpha</taxon>
        <taxon>Pentatomoidea</taxon>
        <taxon>Pentatomidae</taxon>
        <taxon>Pentatominae</taxon>
        <taxon>Nezara</taxon>
    </lineage>
</organism>
<accession>A0A9P0HHL4</accession>
<dbReference type="AlphaFoldDB" id="A0A9P0HHL4"/>
<evidence type="ECO:0000313" key="2">
    <source>
        <dbReference type="Proteomes" id="UP001152798"/>
    </source>
</evidence>
<gene>
    <name evidence="1" type="ORF">NEZAVI_LOCUS11425</name>
</gene>
<evidence type="ECO:0000313" key="1">
    <source>
        <dbReference type="EMBL" id="CAH1402660.1"/>
    </source>
</evidence>
<name>A0A9P0HHL4_NEZVI</name>
<sequence length="85" mass="9258">MTDANMSVVTPCRTVEEVNEAVDDINTVVQDSANQNISSFAPQPNISRKPPRHILALITVNGDQLAPLLSGDRMGEWWVLTASPN</sequence>